<dbReference type="FunFam" id="3.40.30.10:FF:000001">
    <property type="entry name" value="Thioredoxin"/>
    <property type="match status" value="1"/>
</dbReference>
<keyword evidence="3" id="KW-0249">Electron transport</keyword>
<dbReference type="PRINTS" id="PR00421">
    <property type="entry name" value="THIOREDOXIN"/>
</dbReference>
<dbReference type="EMBL" id="JMIU01000001">
    <property type="protein sequence ID" value="KDN96568.1"/>
    <property type="molecule type" value="Genomic_DNA"/>
</dbReference>
<evidence type="ECO:0000256" key="4">
    <source>
        <dbReference type="ARBA" id="ARBA00023157"/>
    </source>
</evidence>
<gene>
    <name evidence="8" type="ORF">EI16_09950</name>
</gene>
<dbReference type="InterPro" id="IPR036249">
    <property type="entry name" value="Thioredoxin-like_sf"/>
</dbReference>
<dbReference type="PROSITE" id="PS51352">
    <property type="entry name" value="THIOREDOXIN_2"/>
    <property type="match status" value="1"/>
</dbReference>
<dbReference type="PANTHER" id="PTHR45663:SF11">
    <property type="entry name" value="GEO12009P1"/>
    <property type="match status" value="1"/>
</dbReference>
<feature type="domain" description="Thioredoxin" evidence="7">
    <location>
        <begin position="4"/>
        <end position="111"/>
    </location>
</feature>
<dbReference type="Gene3D" id="3.40.30.10">
    <property type="entry name" value="Glutaredoxin"/>
    <property type="match status" value="1"/>
</dbReference>
<dbReference type="Pfam" id="PF14559">
    <property type="entry name" value="TPR_19"/>
    <property type="match status" value="1"/>
</dbReference>
<dbReference type="RefSeq" id="WP_029912983.1">
    <property type="nucleotide sequence ID" value="NZ_AP020335.1"/>
</dbReference>
<evidence type="ECO:0000256" key="5">
    <source>
        <dbReference type="ARBA" id="ARBA00023284"/>
    </source>
</evidence>
<organism evidence="8 9">
    <name type="scientific">Hydrogenovibrio marinus</name>
    <dbReference type="NCBI Taxonomy" id="28885"/>
    <lineage>
        <taxon>Bacteria</taxon>
        <taxon>Pseudomonadati</taxon>
        <taxon>Pseudomonadota</taxon>
        <taxon>Gammaproteobacteria</taxon>
        <taxon>Thiotrichales</taxon>
        <taxon>Piscirickettsiaceae</taxon>
        <taxon>Hydrogenovibrio</taxon>
    </lineage>
</organism>
<evidence type="ECO:0000256" key="3">
    <source>
        <dbReference type="ARBA" id="ARBA00022982"/>
    </source>
</evidence>
<dbReference type="InterPro" id="IPR005746">
    <property type="entry name" value="Thioredoxin"/>
</dbReference>
<sequence length="287" mass="32644">MQAMIIDITQENFEQMVVQNSMHVPVLVDFWAPWCGPCKQIMPVLEKLAHDLAGRFILAKINTEEQTELANQFQIRSIPSFKIYHQGQLVEELQGAQPVSAFQAALEPYLKADPSEELRLQAHDAFAQGQYDQAILLLGEASKANPNNFRVHLDLCKMYFQSGHLEQAQNLLEKLPDEAKESQDGKSLMALFKFTKIVAEVGSLEEIQARLAADQNDCEALYGLSGYLMLNNDPENAMQALLKLFMIDRSYGDNLAQKTLIEIFELLQQDHPELVKAYRRKLQNLMF</sequence>
<dbReference type="Pfam" id="PF00085">
    <property type="entry name" value="Thioredoxin"/>
    <property type="match status" value="1"/>
</dbReference>
<keyword evidence="2" id="KW-0813">Transport</keyword>
<dbReference type="PROSITE" id="PS00194">
    <property type="entry name" value="THIOREDOXIN_1"/>
    <property type="match status" value="1"/>
</dbReference>
<protein>
    <recommendedName>
        <fullName evidence="6">Thioredoxin</fullName>
    </recommendedName>
</protein>
<dbReference type="AlphaFoldDB" id="A0A066ZRY0"/>
<accession>A0A066ZRY0</accession>
<evidence type="ECO:0000256" key="1">
    <source>
        <dbReference type="ARBA" id="ARBA00008987"/>
    </source>
</evidence>
<proteinExistence type="inferred from homology"/>
<dbReference type="GO" id="GO:0006950">
    <property type="term" value="P:response to stress"/>
    <property type="evidence" value="ECO:0007669"/>
    <property type="project" value="UniProtKB-ARBA"/>
</dbReference>
<keyword evidence="9" id="KW-1185">Reference proteome</keyword>
<dbReference type="Pfam" id="PF14561">
    <property type="entry name" value="TPR_20"/>
    <property type="match status" value="1"/>
</dbReference>
<dbReference type="Proteomes" id="UP000027341">
    <property type="component" value="Unassembled WGS sequence"/>
</dbReference>
<dbReference type="GO" id="GO:0005737">
    <property type="term" value="C:cytoplasm"/>
    <property type="evidence" value="ECO:0007669"/>
    <property type="project" value="TreeGrafter"/>
</dbReference>
<evidence type="ECO:0000313" key="8">
    <source>
        <dbReference type="EMBL" id="KDN96568.1"/>
    </source>
</evidence>
<comment type="similarity">
    <text evidence="1">Belongs to the thioredoxin family.</text>
</comment>
<dbReference type="InterPro" id="IPR017937">
    <property type="entry name" value="Thioredoxin_CS"/>
</dbReference>
<comment type="caution">
    <text evidence="8">The sequence shown here is derived from an EMBL/GenBank/DDBJ whole genome shotgun (WGS) entry which is preliminary data.</text>
</comment>
<dbReference type="InterPro" id="IPR013766">
    <property type="entry name" value="Thioredoxin_domain"/>
</dbReference>
<evidence type="ECO:0000313" key="9">
    <source>
        <dbReference type="Proteomes" id="UP000027341"/>
    </source>
</evidence>
<dbReference type="PANTHER" id="PTHR45663">
    <property type="entry name" value="GEO12009P1"/>
    <property type="match status" value="1"/>
</dbReference>
<evidence type="ECO:0000256" key="6">
    <source>
        <dbReference type="NCBIfam" id="TIGR01068"/>
    </source>
</evidence>
<dbReference type="SUPFAM" id="SSF48452">
    <property type="entry name" value="TPR-like"/>
    <property type="match status" value="1"/>
</dbReference>
<dbReference type="GO" id="GO:0015035">
    <property type="term" value="F:protein-disulfide reductase activity"/>
    <property type="evidence" value="ECO:0007669"/>
    <property type="project" value="UniProtKB-UniRule"/>
</dbReference>
<dbReference type="STRING" id="28885.EI16_09950"/>
<keyword evidence="5" id="KW-0676">Redox-active center</keyword>
<evidence type="ECO:0000259" key="7">
    <source>
        <dbReference type="PROSITE" id="PS51352"/>
    </source>
</evidence>
<dbReference type="InterPro" id="IPR011990">
    <property type="entry name" value="TPR-like_helical_dom_sf"/>
</dbReference>
<keyword evidence="4" id="KW-1015">Disulfide bond</keyword>
<dbReference type="SUPFAM" id="SSF52833">
    <property type="entry name" value="Thioredoxin-like"/>
    <property type="match status" value="1"/>
</dbReference>
<dbReference type="Gene3D" id="1.25.40.10">
    <property type="entry name" value="Tetratricopeptide repeat domain"/>
    <property type="match status" value="2"/>
</dbReference>
<dbReference type="NCBIfam" id="TIGR01068">
    <property type="entry name" value="thioredoxin"/>
    <property type="match status" value="1"/>
</dbReference>
<reference evidence="8 9" key="1">
    <citation type="submission" date="2014-04" db="EMBL/GenBank/DDBJ databases">
        <title>Draft genome sequence of Hydrogenovibrio marinus MH-110, a model organism for aerobic H2 metabolism.</title>
        <authorList>
            <person name="Cha H.J."/>
            <person name="Jo B.H."/>
            <person name="Hwang B.H."/>
        </authorList>
    </citation>
    <scope>NUCLEOTIDE SEQUENCE [LARGE SCALE GENOMIC DNA]</scope>
    <source>
        <strain evidence="8 9">MH-110</strain>
    </source>
</reference>
<dbReference type="CDD" id="cd02947">
    <property type="entry name" value="TRX_family"/>
    <property type="match status" value="1"/>
</dbReference>
<evidence type="ECO:0000256" key="2">
    <source>
        <dbReference type="ARBA" id="ARBA00022448"/>
    </source>
</evidence>
<name>A0A066ZRY0_HYDMR</name>